<accession>A0A1F4NRA8</accession>
<gene>
    <name evidence="2" type="ORF">A3K51_00930</name>
</gene>
<organism evidence="2 3">
    <name type="scientific">candidate division Kazan bacterium RIFCSPLOWO2_01_FULL_45_19</name>
    <dbReference type="NCBI Taxonomy" id="1798538"/>
    <lineage>
        <taxon>Bacteria</taxon>
        <taxon>Bacteria division Kazan-3B-28</taxon>
    </lineage>
</organism>
<evidence type="ECO:0000313" key="2">
    <source>
        <dbReference type="EMBL" id="OGB73422.1"/>
    </source>
</evidence>
<name>A0A1F4NRA8_UNCK3</name>
<keyword evidence="1" id="KW-0732">Signal</keyword>
<proteinExistence type="predicted"/>
<dbReference type="PROSITE" id="PS51257">
    <property type="entry name" value="PROKAR_LIPOPROTEIN"/>
    <property type="match status" value="1"/>
</dbReference>
<reference evidence="2 3" key="1">
    <citation type="journal article" date="2016" name="Nat. Commun.">
        <title>Thousands of microbial genomes shed light on interconnected biogeochemical processes in an aquifer system.</title>
        <authorList>
            <person name="Anantharaman K."/>
            <person name="Brown C.T."/>
            <person name="Hug L.A."/>
            <person name="Sharon I."/>
            <person name="Castelle C.J."/>
            <person name="Probst A.J."/>
            <person name="Thomas B.C."/>
            <person name="Singh A."/>
            <person name="Wilkins M.J."/>
            <person name="Karaoz U."/>
            <person name="Brodie E.L."/>
            <person name="Williams K.H."/>
            <person name="Hubbard S.S."/>
            <person name="Banfield J.F."/>
        </authorList>
    </citation>
    <scope>NUCLEOTIDE SEQUENCE [LARGE SCALE GENOMIC DNA]</scope>
</reference>
<dbReference type="EMBL" id="METD01000001">
    <property type="protein sequence ID" value="OGB73422.1"/>
    <property type="molecule type" value="Genomic_DNA"/>
</dbReference>
<sequence length="273" mass="29762">MTKPKIGLMACLVFIALGGAACSSAELRTHIVSVAITGGVSLTNEPEDSVAEIASSAPVIYLSAQVANPTDSTQVRVKWIKSPNQVILTEDFVGNRQSGNQFEFDRTKTVSALASRITKSGISWEIGEYQAEVWLGRALAKIVPFQIITDTKANQLSAQRTINQISLSDALDSQDRVGASKTIFDQATNMIYVQVELARPVSDEIQTSVRHLASDQTITTFTTVPVGTNPLVFTLSRERFGRLWSNKLWPTGTFEVTVRIAGIIARTQTFKVV</sequence>
<comment type="caution">
    <text evidence="2">The sequence shown here is derived from an EMBL/GenBank/DDBJ whole genome shotgun (WGS) entry which is preliminary data.</text>
</comment>
<dbReference type="AlphaFoldDB" id="A0A1F4NRA8"/>
<protein>
    <submittedName>
        <fullName evidence="2">Uncharacterized protein</fullName>
    </submittedName>
</protein>
<feature type="chain" id="PRO_5009512966" evidence="1">
    <location>
        <begin position="26"/>
        <end position="273"/>
    </location>
</feature>
<evidence type="ECO:0000256" key="1">
    <source>
        <dbReference type="SAM" id="SignalP"/>
    </source>
</evidence>
<feature type="signal peptide" evidence="1">
    <location>
        <begin position="1"/>
        <end position="25"/>
    </location>
</feature>
<dbReference type="Proteomes" id="UP000178085">
    <property type="component" value="Unassembled WGS sequence"/>
</dbReference>
<evidence type="ECO:0000313" key="3">
    <source>
        <dbReference type="Proteomes" id="UP000178085"/>
    </source>
</evidence>